<keyword evidence="4" id="KW-0812">Transmembrane</keyword>
<keyword evidence="6" id="KW-1185">Reference proteome</keyword>
<keyword evidence="3" id="KW-0349">Heme</keyword>
<evidence type="ECO:0008006" key="7">
    <source>
        <dbReference type="Google" id="ProtNLM"/>
    </source>
</evidence>
<dbReference type="Pfam" id="PF00067">
    <property type="entry name" value="p450"/>
    <property type="match status" value="2"/>
</dbReference>
<accession>A0ABY8UM77</accession>
<dbReference type="PROSITE" id="PS00086">
    <property type="entry name" value="CYTOCHROME_P450"/>
    <property type="match status" value="1"/>
</dbReference>
<comment type="similarity">
    <text evidence="2 3">Belongs to the cytochrome P450 family.</text>
</comment>
<dbReference type="CDD" id="cd00302">
    <property type="entry name" value="cytochrome_P450"/>
    <property type="match status" value="1"/>
</dbReference>
<keyword evidence="3" id="KW-0408">Iron</keyword>
<evidence type="ECO:0000256" key="2">
    <source>
        <dbReference type="ARBA" id="ARBA00010617"/>
    </source>
</evidence>
<organism evidence="5 6">
    <name type="scientific">Tetradesmus obliquus</name>
    <name type="common">Green alga</name>
    <name type="synonym">Acutodesmus obliquus</name>
    <dbReference type="NCBI Taxonomy" id="3088"/>
    <lineage>
        <taxon>Eukaryota</taxon>
        <taxon>Viridiplantae</taxon>
        <taxon>Chlorophyta</taxon>
        <taxon>core chlorophytes</taxon>
        <taxon>Chlorophyceae</taxon>
        <taxon>CS clade</taxon>
        <taxon>Sphaeropleales</taxon>
        <taxon>Scenedesmaceae</taxon>
        <taxon>Tetradesmus</taxon>
    </lineage>
</organism>
<dbReference type="EMBL" id="CP126222">
    <property type="protein sequence ID" value="WIA22648.1"/>
    <property type="molecule type" value="Genomic_DNA"/>
</dbReference>
<dbReference type="PRINTS" id="PR00385">
    <property type="entry name" value="P450"/>
</dbReference>
<evidence type="ECO:0000256" key="3">
    <source>
        <dbReference type="RuleBase" id="RU000461"/>
    </source>
</evidence>
<dbReference type="PANTHER" id="PTHR24305">
    <property type="entry name" value="CYTOCHROME P450"/>
    <property type="match status" value="1"/>
</dbReference>
<dbReference type="PANTHER" id="PTHR24305:SF166">
    <property type="entry name" value="CYTOCHROME P450 12A4, MITOCHONDRIAL-RELATED"/>
    <property type="match status" value="1"/>
</dbReference>
<keyword evidence="3" id="KW-0503">Monooxygenase</keyword>
<name>A0ABY8UM77_TETOB</name>
<keyword evidence="4" id="KW-0472">Membrane</keyword>
<dbReference type="PRINTS" id="PR00463">
    <property type="entry name" value="EP450I"/>
</dbReference>
<dbReference type="InterPro" id="IPR050121">
    <property type="entry name" value="Cytochrome_P450_monoxygenase"/>
</dbReference>
<feature type="transmembrane region" description="Helical" evidence="4">
    <location>
        <begin position="20"/>
        <end position="37"/>
    </location>
</feature>
<keyword evidence="3" id="KW-0479">Metal-binding</keyword>
<keyword evidence="3" id="KW-0560">Oxidoreductase</keyword>
<evidence type="ECO:0000256" key="1">
    <source>
        <dbReference type="ARBA" id="ARBA00001971"/>
    </source>
</evidence>
<dbReference type="InterPro" id="IPR017972">
    <property type="entry name" value="Cyt_P450_CS"/>
</dbReference>
<evidence type="ECO:0000256" key="4">
    <source>
        <dbReference type="SAM" id="Phobius"/>
    </source>
</evidence>
<dbReference type="InterPro" id="IPR002401">
    <property type="entry name" value="Cyt_P450_E_grp-I"/>
</dbReference>
<comment type="cofactor">
    <cofactor evidence="1">
        <name>heme</name>
        <dbReference type="ChEBI" id="CHEBI:30413"/>
    </cofactor>
</comment>
<sequence>MEPLSELYSAIEAHSSGNAGLLLATLVLGALLLLLSLHRSKYSYYSAPSPPLRAPYWLFGNVEMVERVADRHRLYTEWHERFGPFVRVRIAHRCMLLVADPAAASSILVKGPGYVPRKPSEYTAFDVAHGLQGYNGMLTHQDEGTWRAARRAIAPAFTVSEVKKQYPVILGCMGDTMHTLDTAIAAAGGPADFDIEHHVLIATNNVIGRGFLKLPEGFIDPEQQARDVSFIMATASRFICEPWRWVGHLYLPFLTAEGRRMWSARRRLAGWGESIYDLLQQRYAAAGGVPEDDHSLAGCLMRITDKHGNKPNRGALVAEICDALTASETVPSSIMWTLYCIAVRPQLQQQLQHEFAATGITSSTIAAAAAANSSSSTTCNGSDDAASLRDQGDLALAGPETFSASGKSSAAAGVKQQAAAVSAEVLQQRRQRLLDAFAAAGPEVLKQLPLLQACLYEAMRLYPAGAPGAPRMVEQPTRVGPYLLPPGVIVFPNLYAIMNVSSNWQQPEQFQPERWAQEHAEKDPITGAARWVPFSLGPKACAGQNLAMLQSKAHLAMLLAGYEWSLAPRMGGEAGVAARTYLGVTIKVQDGLWLTATPRA</sequence>
<dbReference type="SUPFAM" id="SSF48264">
    <property type="entry name" value="Cytochrome P450"/>
    <property type="match status" value="1"/>
</dbReference>
<evidence type="ECO:0000313" key="5">
    <source>
        <dbReference type="EMBL" id="WIA22648.1"/>
    </source>
</evidence>
<proteinExistence type="inferred from homology"/>
<gene>
    <name evidence="5" type="ORF">OEZ85_001065</name>
</gene>
<dbReference type="Proteomes" id="UP001244341">
    <property type="component" value="Chromosome 15b"/>
</dbReference>
<reference evidence="5 6" key="1">
    <citation type="submission" date="2023-05" db="EMBL/GenBank/DDBJ databases">
        <title>A 100% complete, gapless, phased diploid assembly of the Scenedesmus obliquus UTEX 3031 genome.</title>
        <authorList>
            <person name="Biondi T.C."/>
            <person name="Hanschen E.R."/>
            <person name="Kwon T."/>
            <person name="Eng W."/>
            <person name="Kruse C.P.S."/>
            <person name="Koehler S.I."/>
            <person name="Kunde Y."/>
            <person name="Gleasner C.D."/>
            <person name="You Mak K.T."/>
            <person name="Polle J."/>
            <person name="Hovde B.T."/>
            <person name="Starkenburg S.R."/>
        </authorList>
    </citation>
    <scope>NUCLEOTIDE SEQUENCE [LARGE SCALE GENOMIC DNA]</scope>
    <source>
        <strain evidence="5 6">DOE0152z</strain>
    </source>
</reference>
<keyword evidence="4" id="KW-1133">Transmembrane helix</keyword>
<protein>
    <recommendedName>
        <fullName evidence="7">Cytochrome P450</fullName>
    </recommendedName>
</protein>
<dbReference type="InterPro" id="IPR036396">
    <property type="entry name" value="Cyt_P450_sf"/>
</dbReference>
<dbReference type="InterPro" id="IPR001128">
    <property type="entry name" value="Cyt_P450"/>
</dbReference>
<evidence type="ECO:0000313" key="6">
    <source>
        <dbReference type="Proteomes" id="UP001244341"/>
    </source>
</evidence>
<dbReference type="Gene3D" id="1.10.630.10">
    <property type="entry name" value="Cytochrome P450"/>
    <property type="match status" value="1"/>
</dbReference>